<accession>A0A8S1R1S8</accession>
<comment type="caution">
    <text evidence="1">The sequence shown here is derived from an EMBL/GenBank/DDBJ whole genome shotgun (WGS) entry which is preliminary data.</text>
</comment>
<dbReference type="AlphaFoldDB" id="A0A8S1R1S8"/>
<dbReference type="EMBL" id="CAJJDN010000136">
    <property type="protein sequence ID" value="CAD8122026.1"/>
    <property type="molecule type" value="Genomic_DNA"/>
</dbReference>
<gene>
    <name evidence="1" type="ORF">PSON_ATCC_30995.1.T1360015</name>
</gene>
<evidence type="ECO:0000313" key="1">
    <source>
        <dbReference type="EMBL" id="CAD8122026.1"/>
    </source>
</evidence>
<evidence type="ECO:0000313" key="2">
    <source>
        <dbReference type="Proteomes" id="UP000692954"/>
    </source>
</evidence>
<reference evidence="1" key="1">
    <citation type="submission" date="2021-01" db="EMBL/GenBank/DDBJ databases">
        <authorList>
            <consortium name="Genoscope - CEA"/>
            <person name="William W."/>
        </authorList>
    </citation>
    <scope>NUCLEOTIDE SEQUENCE</scope>
</reference>
<sequence>MQDNQNMLEQNPNWQNKLKIIRLSADDLIQLIFERINTKKWKLIKHYRLLKRQNVGIKKMRL</sequence>
<dbReference type="Proteomes" id="UP000692954">
    <property type="component" value="Unassembled WGS sequence"/>
</dbReference>
<name>A0A8S1R1S8_9CILI</name>
<protein>
    <submittedName>
        <fullName evidence="1">Uncharacterized protein</fullName>
    </submittedName>
</protein>
<organism evidence="1 2">
    <name type="scientific">Paramecium sonneborni</name>
    <dbReference type="NCBI Taxonomy" id="65129"/>
    <lineage>
        <taxon>Eukaryota</taxon>
        <taxon>Sar</taxon>
        <taxon>Alveolata</taxon>
        <taxon>Ciliophora</taxon>
        <taxon>Intramacronucleata</taxon>
        <taxon>Oligohymenophorea</taxon>
        <taxon>Peniculida</taxon>
        <taxon>Parameciidae</taxon>
        <taxon>Paramecium</taxon>
    </lineage>
</organism>
<proteinExistence type="predicted"/>
<keyword evidence="2" id="KW-1185">Reference proteome</keyword>